<dbReference type="EMBL" id="MT708549">
    <property type="protein sequence ID" value="QOV06271.1"/>
    <property type="molecule type" value="Genomic_DNA"/>
</dbReference>
<protein>
    <submittedName>
        <fullName evidence="1">Uncharacterized protein</fullName>
    </submittedName>
</protein>
<proteinExistence type="predicted"/>
<accession>A0A7S6U363</accession>
<sequence>MKSIPSANSEIGAYRQGWNDAMLGQPPRYDRETISIAYAIGYADAKQPKVEKQ</sequence>
<evidence type="ECO:0000313" key="2">
    <source>
        <dbReference type="Proteomes" id="UP000593952"/>
    </source>
</evidence>
<name>A0A7S6U363_9CAUD</name>
<dbReference type="Proteomes" id="UP000593952">
    <property type="component" value="Segment"/>
</dbReference>
<organism evidence="1 2">
    <name type="scientific">Burkholderia phage Maja</name>
    <dbReference type="NCBI Taxonomy" id="2767571"/>
    <lineage>
        <taxon>Viruses</taxon>
        <taxon>Duplodnaviria</taxon>
        <taxon>Heunggongvirae</taxon>
        <taxon>Uroviricota</taxon>
        <taxon>Caudoviricetes</taxon>
        <taxon>Lindbergviridae</taxon>
        <taxon>Gladiolivirus</taxon>
        <taxon>Gladiolivirus maja</taxon>
    </lineage>
</organism>
<gene>
    <name evidence="1" type="ORF">CPT_Maja_051</name>
</gene>
<evidence type="ECO:0000313" key="1">
    <source>
        <dbReference type="EMBL" id="QOV06271.1"/>
    </source>
</evidence>
<reference evidence="1 2" key="1">
    <citation type="submission" date="2020-07" db="EMBL/GenBank/DDBJ databases">
        <title>Complete genome sequence of Burkholderia gladioli phage Maja.</title>
        <authorList>
            <person name="Yu Z."/>
            <person name="Yao G.W."/>
            <person name="Guadalupe Vizoso-Pinto M."/>
            <person name="Sun L."/>
            <person name="Le T."/>
            <person name="Gonzalez C."/>
            <person name="Young R."/>
            <person name="Liu M."/>
        </authorList>
    </citation>
    <scope>NUCLEOTIDE SEQUENCE [LARGE SCALE GENOMIC DNA]</scope>
</reference>
<keyword evidence="2" id="KW-1185">Reference proteome</keyword>